<dbReference type="SUPFAM" id="SSF46785">
    <property type="entry name" value="Winged helix' DNA-binding domain"/>
    <property type="match status" value="1"/>
</dbReference>
<proteinExistence type="predicted"/>
<keyword evidence="2" id="KW-1185">Reference proteome</keyword>
<reference evidence="1 2" key="1">
    <citation type="submission" date="2020-05" db="EMBL/GenBank/DDBJ databases">
        <title>Complete genome sequencing of Campylobacter and Arcobacter type strains.</title>
        <authorList>
            <person name="Miller W.G."/>
            <person name="Yee E."/>
        </authorList>
    </citation>
    <scope>NUCLEOTIDE SEQUENCE [LARGE SCALE GENOMIC DNA]</scope>
    <source>
        <strain evidence="1 2">LMG 26156</strain>
    </source>
</reference>
<dbReference type="Proteomes" id="UP000503482">
    <property type="component" value="Chromosome"/>
</dbReference>
<dbReference type="InterPro" id="IPR036388">
    <property type="entry name" value="WH-like_DNA-bd_sf"/>
</dbReference>
<sequence>MEKEEILISTNYQHVLIHASVDNKLTANQFRVLFYICTNIENVYIEEMKTKLNIRTNNSIADCIKVLIKNQYIKRVKNKRLIKKGVAFYTYEINIEKPILPNNINSFFSNTYFKSIDEIFSYFFEKIPTTKKIDISVNRKQIELLIYKDDYSIQTIKDVIDYVSISHNRSIITRPILLRKHFKALFKELNELSNKSK</sequence>
<accession>A0AAE7BAY8</accession>
<organism evidence="1 2">
    <name type="scientific">Arcobacter venerupis</name>
    <dbReference type="NCBI Taxonomy" id="1054033"/>
    <lineage>
        <taxon>Bacteria</taxon>
        <taxon>Pseudomonadati</taxon>
        <taxon>Campylobacterota</taxon>
        <taxon>Epsilonproteobacteria</taxon>
        <taxon>Campylobacterales</taxon>
        <taxon>Arcobacteraceae</taxon>
        <taxon>Arcobacter</taxon>
    </lineage>
</organism>
<dbReference type="InterPro" id="IPR036390">
    <property type="entry name" value="WH_DNA-bd_sf"/>
</dbReference>
<name>A0AAE7BAY8_9BACT</name>
<evidence type="ECO:0000313" key="1">
    <source>
        <dbReference type="EMBL" id="QKF67170.1"/>
    </source>
</evidence>
<dbReference type="EMBL" id="CP053840">
    <property type="protein sequence ID" value="QKF67170.1"/>
    <property type="molecule type" value="Genomic_DNA"/>
</dbReference>
<dbReference type="KEGG" id="avp:AVENP_1624"/>
<dbReference type="RefSeq" id="WP_128360115.1">
    <property type="nucleotide sequence ID" value="NZ_CP053840.1"/>
</dbReference>
<dbReference type="AlphaFoldDB" id="A0AAE7BAY8"/>
<dbReference type="Gene3D" id="1.10.10.10">
    <property type="entry name" value="Winged helix-like DNA-binding domain superfamily/Winged helix DNA-binding domain"/>
    <property type="match status" value="1"/>
</dbReference>
<evidence type="ECO:0000313" key="2">
    <source>
        <dbReference type="Proteomes" id="UP000503482"/>
    </source>
</evidence>
<protein>
    <submittedName>
        <fullName evidence="1">Uncharacterized protein</fullName>
    </submittedName>
</protein>
<gene>
    <name evidence="1" type="ORF">AVENP_1624</name>
</gene>